<sequence length="99" mass="11390">MKRPWLTQEEQTLTRLYREGKKVEEIAATLRRTLSSVWAKISSMGLVSRAPRTDPWDIEMVHALRAEGLSAPTIAEKLELKCTTVRYIIQRKKPEVCHG</sequence>
<dbReference type="AlphaFoldDB" id="A0A376D7V1"/>
<dbReference type="RefSeq" id="WP_024525067.1">
    <property type="nucleotide sequence ID" value="NZ_CP065626.1"/>
</dbReference>
<accession>A0A376D7V1</accession>
<dbReference type="Proteomes" id="UP000255248">
    <property type="component" value="Unassembled WGS sequence"/>
</dbReference>
<proteinExistence type="predicted"/>
<evidence type="ECO:0000313" key="2">
    <source>
        <dbReference type="Proteomes" id="UP000255248"/>
    </source>
</evidence>
<evidence type="ECO:0000313" key="1">
    <source>
        <dbReference type="EMBL" id="STC84376.1"/>
    </source>
</evidence>
<dbReference type="OrthoDB" id="5875807at2"/>
<dbReference type="EMBL" id="UFXZ01000001">
    <property type="protein sequence ID" value="STC84376.1"/>
    <property type="molecule type" value="Genomic_DNA"/>
</dbReference>
<name>A0A376D7V1_9GAMM</name>
<organism evidence="1 2">
    <name type="scientific">Edwardsiella hoshinae</name>
    <dbReference type="NCBI Taxonomy" id="93378"/>
    <lineage>
        <taxon>Bacteria</taxon>
        <taxon>Pseudomonadati</taxon>
        <taxon>Pseudomonadota</taxon>
        <taxon>Gammaproteobacteria</taxon>
        <taxon>Enterobacterales</taxon>
        <taxon>Hafniaceae</taxon>
        <taxon>Edwardsiella</taxon>
    </lineage>
</organism>
<protein>
    <submittedName>
        <fullName evidence="1">Bacterial regulatory proteins, luxR family</fullName>
    </submittedName>
</protein>
<reference evidence="1 2" key="1">
    <citation type="submission" date="2018-06" db="EMBL/GenBank/DDBJ databases">
        <authorList>
            <consortium name="Pathogen Informatics"/>
            <person name="Doyle S."/>
        </authorList>
    </citation>
    <scope>NUCLEOTIDE SEQUENCE [LARGE SCALE GENOMIC DNA]</scope>
    <source>
        <strain evidence="1 2">NCTC12121</strain>
    </source>
</reference>
<gene>
    <name evidence="1" type="ORF">NCTC12121_00530</name>
</gene>